<proteinExistence type="predicted"/>
<keyword evidence="8" id="KW-0902">Two-component regulatory system</keyword>
<dbReference type="PANTHER" id="PTHR24421:SF10">
    <property type="entry name" value="NITRATE_NITRITE SENSOR PROTEIN NARQ"/>
    <property type="match status" value="1"/>
</dbReference>
<reference evidence="12 13" key="1">
    <citation type="submission" date="2021-01" db="EMBL/GenBank/DDBJ databases">
        <title>Whole genome shotgun sequence of Cellulomonas phragmiteti NBRC 110785.</title>
        <authorList>
            <person name="Komaki H."/>
            <person name="Tamura T."/>
        </authorList>
    </citation>
    <scope>NUCLEOTIDE SEQUENCE [LARGE SCALE GENOMIC DNA]</scope>
    <source>
        <strain evidence="12 13">NBRC 110785</strain>
    </source>
</reference>
<evidence type="ECO:0000256" key="2">
    <source>
        <dbReference type="ARBA" id="ARBA00012438"/>
    </source>
</evidence>
<feature type="domain" description="Signal transduction histidine kinase subgroup 3 dimerisation and phosphoacceptor" evidence="11">
    <location>
        <begin position="203"/>
        <end position="268"/>
    </location>
</feature>
<organism evidence="12 13">
    <name type="scientific">Cellulomonas phragmiteti</name>
    <dbReference type="NCBI Taxonomy" id="478780"/>
    <lineage>
        <taxon>Bacteria</taxon>
        <taxon>Bacillati</taxon>
        <taxon>Actinomycetota</taxon>
        <taxon>Actinomycetes</taxon>
        <taxon>Micrococcales</taxon>
        <taxon>Cellulomonadaceae</taxon>
        <taxon>Cellulomonas</taxon>
    </lineage>
</organism>
<evidence type="ECO:0000256" key="8">
    <source>
        <dbReference type="ARBA" id="ARBA00023012"/>
    </source>
</evidence>
<feature type="domain" description="Histidine kinase/HSP90-like ATPase" evidence="10">
    <location>
        <begin position="318"/>
        <end position="409"/>
    </location>
</feature>
<keyword evidence="7" id="KW-0067">ATP-binding</keyword>
<dbReference type="CDD" id="cd16917">
    <property type="entry name" value="HATPase_UhpB-NarQ-NarX-like"/>
    <property type="match status" value="1"/>
</dbReference>
<feature type="transmembrane region" description="Helical" evidence="9">
    <location>
        <begin position="148"/>
        <end position="172"/>
    </location>
</feature>
<evidence type="ECO:0000313" key="13">
    <source>
        <dbReference type="Proteomes" id="UP000614741"/>
    </source>
</evidence>
<dbReference type="SUPFAM" id="SSF55874">
    <property type="entry name" value="ATPase domain of HSP90 chaperone/DNA topoisomerase II/histidine kinase"/>
    <property type="match status" value="1"/>
</dbReference>
<dbReference type="InterPro" id="IPR011712">
    <property type="entry name" value="Sig_transdc_His_kin_sub3_dim/P"/>
</dbReference>
<feature type="transmembrane region" description="Helical" evidence="9">
    <location>
        <begin position="82"/>
        <end position="110"/>
    </location>
</feature>
<evidence type="ECO:0000256" key="4">
    <source>
        <dbReference type="ARBA" id="ARBA00022679"/>
    </source>
</evidence>
<comment type="caution">
    <text evidence="12">The sequence shown here is derived from an EMBL/GenBank/DDBJ whole genome shotgun (WGS) entry which is preliminary data.</text>
</comment>
<evidence type="ECO:0000259" key="11">
    <source>
        <dbReference type="Pfam" id="PF07730"/>
    </source>
</evidence>
<accession>A0ABQ4DH89</accession>
<protein>
    <recommendedName>
        <fullName evidence="2">histidine kinase</fullName>
        <ecNumber evidence="2">2.7.13.3</ecNumber>
    </recommendedName>
</protein>
<name>A0ABQ4DH89_9CELL</name>
<evidence type="ECO:0000256" key="3">
    <source>
        <dbReference type="ARBA" id="ARBA00022553"/>
    </source>
</evidence>
<dbReference type="GO" id="GO:0016301">
    <property type="term" value="F:kinase activity"/>
    <property type="evidence" value="ECO:0007669"/>
    <property type="project" value="UniProtKB-KW"/>
</dbReference>
<evidence type="ECO:0000259" key="10">
    <source>
        <dbReference type="Pfam" id="PF02518"/>
    </source>
</evidence>
<dbReference type="Gene3D" id="3.30.565.10">
    <property type="entry name" value="Histidine kinase-like ATPase, C-terminal domain"/>
    <property type="match status" value="1"/>
</dbReference>
<keyword evidence="9" id="KW-1133">Transmembrane helix</keyword>
<keyword evidence="4" id="KW-0808">Transferase</keyword>
<comment type="catalytic activity">
    <reaction evidence="1">
        <text>ATP + protein L-histidine = ADP + protein N-phospho-L-histidine.</text>
        <dbReference type="EC" id="2.7.13.3"/>
    </reaction>
</comment>
<dbReference type="InterPro" id="IPR050482">
    <property type="entry name" value="Sensor_HK_TwoCompSys"/>
</dbReference>
<evidence type="ECO:0000256" key="7">
    <source>
        <dbReference type="ARBA" id="ARBA00022840"/>
    </source>
</evidence>
<dbReference type="InterPro" id="IPR003594">
    <property type="entry name" value="HATPase_dom"/>
</dbReference>
<keyword evidence="3" id="KW-0597">Phosphoprotein</keyword>
<evidence type="ECO:0000313" key="12">
    <source>
        <dbReference type="EMBL" id="GIG38718.1"/>
    </source>
</evidence>
<keyword evidence="6 12" id="KW-0418">Kinase</keyword>
<evidence type="ECO:0000256" key="5">
    <source>
        <dbReference type="ARBA" id="ARBA00022741"/>
    </source>
</evidence>
<dbReference type="RefSeq" id="WP_203670781.1">
    <property type="nucleotide sequence ID" value="NZ_BONP01000002.1"/>
</dbReference>
<sequence>MTSTPDLAAPEPSRARRVWAHTWRLLVAIGIFGWTGGLLYGFGLRAETGLEMRDTATAWLVLDVVLLVVCAVLYVLRHRAPLPITGAVVVLGSFSLFSAGVVMLAVLSLATRRRWSEIGPVALLWLSSALVSERVLSTWVVPSQTSTVYSLWGVGASVTFIALVVVTGMFIGGRRALIASLREQAAIARREVDARGDSARAAERNRIAREMHDVLAHRLSLVALHSGALEYRAGLEPEQVRATAAVVRENAHAALGELREVLGLLRDPGATDEQSRPQPTFAQVGELVDGTRAAGSPVTLVLDHVAEDELARLPVATSRHLYRVVQETLTNARKHAPGAPVRVRVHGAPGDQVRIEVTNPVAQEPPRAPLPSSGWGLTGLAERLRLTGGGMDVERRADGTFTVQAWLPWAAGTEGTA</sequence>
<keyword evidence="9" id="KW-0812">Transmembrane</keyword>
<dbReference type="InterPro" id="IPR036890">
    <property type="entry name" value="HATPase_C_sf"/>
</dbReference>
<dbReference type="Proteomes" id="UP000614741">
    <property type="component" value="Unassembled WGS sequence"/>
</dbReference>
<feature type="transmembrane region" description="Helical" evidence="9">
    <location>
        <begin position="56"/>
        <end position="76"/>
    </location>
</feature>
<keyword evidence="5" id="KW-0547">Nucleotide-binding</keyword>
<dbReference type="Pfam" id="PF07730">
    <property type="entry name" value="HisKA_3"/>
    <property type="match status" value="1"/>
</dbReference>
<dbReference type="Gene3D" id="1.20.5.1930">
    <property type="match status" value="1"/>
</dbReference>
<keyword evidence="9" id="KW-0472">Membrane</keyword>
<dbReference type="Pfam" id="PF02518">
    <property type="entry name" value="HATPase_c"/>
    <property type="match status" value="1"/>
</dbReference>
<keyword evidence="13" id="KW-1185">Reference proteome</keyword>
<evidence type="ECO:0000256" key="6">
    <source>
        <dbReference type="ARBA" id="ARBA00022777"/>
    </source>
</evidence>
<feature type="transmembrane region" description="Helical" evidence="9">
    <location>
        <begin position="23"/>
        <end position="44"/>
    </location>
</feature>
<dbReference type="EC" id="2.7.13.3" evidence="2"/>
<evidence type="ECO:0000256" key="9">
    <source>
        <dbReference type="SAM" id="Phobius"/>
    </source>
</evidence>
<evidence type="ECO:0000256" key="1">
    <source>
        <dbReference type="ARBA" id="ARBA00000085"/>
    </source>
</evidence>
<gene>
    <name evidence="12" type="ORF">Cph01nite_04800</name>
</gene>
<dbReference type="EMBL" id="BONP01000002">
    <property type="protein sequence ID" value="GIG38718.1"/>
    <property type="molecule type" value="Genomic_DNA"/>
</dbReference>
<dbReference type="PANTHER" id="PTHR24421">
    <property type="entry name" value="NITRATE/NITRITE SENSOR PROTEIN NARX-RELATED"/>
    <property type="match status" value="1"/>
</dbReference>